<dbReference type="OrthoDB" id="5880116at2"/>
<proteinExistence type="predicted"/>
<feature type="chain" id="PRO_5001912697" evidence="2">
    <location>
        <begin position="26"/>
        <end position="260"/>
    </location>
</feature>
<dbReference type="InterPro" id="IPR016866">
    <property type="entry name" value="UCP028069"/>
</dbReference>
<protein>
    <submittedName>
        <fullName evidence="3">TonB system biopolymer transport component, Chromosome segregation ATPase</fullName>
    </submittedName>
</protein>
<dbReference type="Gene3D" id="1.20.5.340">
    <property type="match status" value="1"/>
</dbReference>
<feature type="coiled-coil region" evidence="1">
    <location>
        <begin position="38"/>
        <end position="100"/>
    </location>
</feature>
<accession>A0A095VRP4</accession>
<keyword evidence="1" id="KW-0175">Coiled coil</keyword>
<organism evidence="3 4">
    <name type="scientific">Pseudohaliea rubra DSM 19751</name>
    <dbReference type="NCBI Taxonomy" id="1265313"/>
    <lineage>
        <taxon>Bacteria</taxon>
        <taxon>Pseudomonadati</taxon>
        <taxon>Pseudomonadota</taxon>
        <taxon>Gammaproteobacteria</taxon>
        <taxon>Cellvibrionales</taxon>
        <taxon>Halieaceae</taxon>
        <taxon>Pseudohaliea</taxon>
    </lineage>
</organism>
<reference evidence="3 4" key="1">
    <citation type="journal article" date="2014" name="Genome Announc.">
        <title>Genome Sequence of Gammaproteobacterial Pseudohaliea rubra Type Strain DSM 19751, Isolated from Coastal Seawater of the Mediterranean Sea.</title>
        <authorList>
            <person name="Spring S."/>
            <person name="Fiebig A."/>
            <person name="Riedel T."/>
            <person name="Goker M."/>
            <person name="Klenk H.P."/>
        </authorList>
    </citation>
    <scope>NUCLEOTIDE SEQUENCE [LARGE SCALE GENOMIC DNA]</scope>
    <source>
        <strain evidence="3 4">DSM 19751</strain>
    </source>
</reference>
<dbReference type="Proteomes" id="UP000029640">
    <property type="component" value="Unassembled WGS sequence"/>
</dbReference>
<dbReference type="Pfam" id="PF11932">
    <property type="entry name" value="DUF3450"/>
    <property type="match status" value="1"/>
</dbReference>
<name>A0A095VRP4_9GAMM</name>
<dbReference type="eggNOG" id="COG1196">
    <property type="taxonomic scope" value="Bacteria"/>
</dbReference>
<comment type="caution">
    <text evidence="3">The sequence shown here is derived from an EMBL/GenBank/DDBJ whole genome shotgun (WGS) entry which is preliminary data.</text>
</comment>
<evidence type="ECO:0000256" key="2">
    <source>
        <dbReference type="SAM" id="SignalP"/>
    </source>
</evidence>
<dbReference type="EMBL" id="AUVB01000038">
    <property type="protein sequence ID" value="KGE04087.1"/>
    <property type="molecule type" value="Genomic_DNA"/>
</dbReference>
<evidence type="ECO:0000256" key="1">
    <source>
        <dbReference type="SAM" id="Coils"/>
    </source>
</evidence>
<evidence type="ECO:0000313" key="4">
    <source>
        <dbReference type="Proteomes" id="UP000029640"/>
    </source>
</evidence>
<keyword evidence="4" id="KW-1185">Reference proteome</keyword>
<sequence>MNTYRLKNVLLPLLTASALLGGAVAAQSATLEEVLDVSEAKNDAARQSQAKIDRLAEETRDLLEDYKAVNKQIDGLKVYNSRLRRQITNQEKRIADIEGSIDEVQITQRQMPALVVNMIDGLDQFVEMDVPFNLDERRQRVEFLRDNVDRSDLTVAEKFRQVLEAYNIELQYGRGFETYSDTIDLDGVTRDVDFLRIGRIALVYQTTDGSEAGVWNNETRAWESLPAGEYGNAIRKGVRIAKKQAAIELLNMPVAAPEAE</sequence>
<dbReference type="PATRIC" id="fig|1265313.6.peg.1295"/>
<feature type="signal peptide" evidence="2">
    <location>
        <begin position="1"/>
        <end position="25"/>
    </location>
</feature>
<dbReference type="HOGENOM" id="CLU_085088_0_0_6"/>
<dbReference type="AlphaFoldDB" id="A0A095VRP4"/>
<gene>
    <name evidence="3" type="ORF">HRUBRA_01311</name>
</gene>
<dbReference type="STRING" id="1265313.HRUBRA_01311"/>
<keyword evidence="2" id="KW-0732">Signal</keyword>
<dbReference type="PIRSF" id="PIRSF028069">
    <property type="entry name" value="UCP028069"/>
    <property type="match status" value="1"/>
</dbReference>
<evidence type="ECO:0000313" key="3">
    <source>
        <dbReference type="EMBL" id="KGE04087.1"/>
    </source>
</evidence>
<dbReference type="RefSeq" id="WP_035515576.1">
    <property type="nucleotide sequence ID" value="NZ_KN234756.1"/>
</dbReference>